<keyword evidence="8" id="KW-0675">Receptor</keyword>
<feature type="region of interest" description="Disordered" evidence="5">
    <location>
        <begin position="248"/>
        <end position="322"/>
    </location>
</feature>
<feature type="region of interest" description="Disordered" evidence="5">
    <location>
        <begin position="1"/>
        <end position="29"/>
    </location>
</feature>
<protein>
    <submittedName>
        <fullName evidence="8">Adhesion G-protein coupled receptor G7</fullName>
    </submittedName>
</protein>
<dbReference type="SUPFAM" id="SSF81321">
    <property type="entry name" value="Family A G protein-coupled receptor-like"/>
    <property type="match status" value="1"/>
</dbReference>
<feature type="transmembrane region" description="Helical" evidence="6">
    <location>
        <begin position="689"/>
        <end position="709"/>
    </location>
</feature>
<feature type="compositionally biased region" description="Polar residues" evidence="5">
    <location>
        <begin position="262"/>
        <end position="317"/>
    </location>
</feature>
<evidence type="ECO:0000256" key="3">
    <source>
        <dbReference type="ARBA" id="ARBA00022989"/>
    </source>
</evidence>
<evidence type="ECO:0000259" key="7">
    <source>
        <dbReference type="PROSITE" id="PS50261"/>
    </source>
</evidence>
<feature type="transmembrane region" description="Helical" evidence="6">
    <location>
        <begin position="845"/>
        <end position="869"/>
    </location>
</feature>
<dbReference type="Pfam" id="PF22257">
    <property type="entry name" value="GPR128_N"/>
    <property type="match status" value="1"/>
</dbReference>
<feature type="region of interest" description="Disordered" evidence="5">
    <location>
        <begin position="184"/>
        <end position="213"/>
    </location>
</feature>
<keyword evidence="2 6" id="KW-0812">Transmembrane</keyword>
<dbReference type="InterPro" id="IPR053984">
    <property type="entry name" value="GPR128_N"/>
</dbReference>
<comment type="subcellular location">
    <subcellularLocation>
        <location evidence="1">Membrane</location>
        <topology evidence="1">Multi-pass membrane protein</topology>
    </subcellularLocation>
</comment>
<feature type="transmembrane region" description="Helical" evidence="6">
    <location>
        <begin position="890"/>
        <end position="911"/>
    </location>
</feature>
<dbReference type="GO" id="GO:0016020">
    <property type="term" value="C:membrane"/>
    <property type="evidence" value="ECO:0007669"/>
    <property type="project" value="UniProtKB-SubCell"/>
</dbReference>
<dbReference type="Pfam" id="PF00002">
    <property type="entry name" value="7tm_2"/>
    <property type="match status" value="1"/>
</dbReference>
<dbReference type="Pfam" id="PF22261">
    <property type="entry name" value="GPR128_GAIN_subdom_B"/>
    <property type="match status" value="2"/>
</dbReference>
<feature type="transmembrane region" description="Helical" evidence="6">
    <location>
        <begin position="781"/>
        <end position="803"/>
    </location>
</feature>
<reference evidence="8 9" key="1">
    <citation type="submission" date="2019-02" db="EMBL/GenBank/DDBJ databases">
        <title>Opniocepnalus argus genome.</title>
        <authorList>
            <person name="Zhou C."/>
            <person name="Xiao S."/>
        </authorList>
    </citation>
    <scope>NUCLEOTIDE SEQUENCE [LARGE SCALE GENOMIC DNA]</scope>
    <source>
        <strain evidence="8">OARG1902GOOAL</strain>
        <tissue evidence="8">Muscle</tissue>
    </source>
</reference>
<dbReference type="PANTHER" id="PTHR47767">
    <property type="entry name" value="ADHESION G PROTEIN-COUPLED RECEPTOR G7"/>
    <property type="match status" value="1"/>
</dbReference>
<dbReference type="EMBL" id="CM015715">
    <property type="protein sequence ID" value="KAF3688268.1"/>
    <property type="molecule type" value="Genomic_DNA"/>
</dbReference>
<accession>A0A6G1PE23</accession>
<dbReference type="Gene3D" id="1.20.1070.10">
    <property type="entry name" value="Rhodopsin 7-helix transmembrane proteins"/>
    <property type="match status" value="1"/>
</dbReference>
<dbReference type="InterPro" id="IPR000832">
    <property type="entry name" value="GPCR_2_secretin-like"/>
</dbReference>
<gene>
    <name evidence="8" type="ORF">EXN66_Car003940</name>
</gene>
<feature type="region of interest" description="Disordered" evidence="5">
    <location>
        <begin position="84"/>
        <end position="148"/>
    </location>
</feature>
<evidence type="ECO:0000313" key="9">
    <source>
        <dbReference type="Proteomes" id="UP000503349"/>
    </source>
</evidence>
<dbReference type="InterPro" id="IPR017981">
    <property type="entry name" value="GPCR_2-like_7TM"/>
</dbReference>
<dbReference type="Proteomes" id="UP000503349">
    <property type="component" value="Chromosome 4"/>
</dbReference>
<dbReference type="PROSITE" id="PS50261">
    <property type="entry name" value="G_PROTEIN_RECEP_F2_4"/>
    <property type="match status" value="1"/>
</dbReference>
<feature type="compositionally biased region" description="Low complexity" evidence="5">
    <location>
        <begin position="8"/>
        <end position="29"/>
    </location>
</feature>
<proteinExistence type="predicted"/>
<evidence type="ECO:0000256" key="6">
    <source>
        <dbReference type="SAM" id="Phobius"/>
    </source>
</evidence>
<dbReference type="InterPro" id="IPR053985">
    <property type="entry name" value="GPR128_GAIN_subdom_A"/>
</dbReference>
<organism evidence="8 9">
    <name type="scientific">Channa argus</name>
    <name type="common">Northern snakehead</name>
    <name type="synonym">Ophicephalus argus</name>
    <dbReference type="NCBI Taxonomy" id="215402"/>
    <lineage>
        <taxon>Eukaryota</taxon>
        <taxon>Metazoa</taxon>
        <taxon>Chordata</taxon>
        <taxon>Craniata</taxon>
        <taxon>Vertebrata</taxon>
        <taxon>Euteleostomi</taxon>
        <taxon>Actinopterygii</taxon>
        <taxon>Neopterygii</taxon>
        <taxon>Teleostei</taxon>
        <taxon>Neoteleostei</taxon>
        <taxon>Acanthomorphata</taxon>
        <taxon>Anabantaria</taxon>
        <taxon>Anabantiformes</taxon>
        <taxon>Channoidei</taxon>
        <taxon>Channidae</taxon>
        <taxon>Channa</taxon>
    </lineage>
</organism>
<feature type="transmembrane region" description="Helical" evidence="6">
    <location>
        <begin position="917"/>
        <end position="940"/>
    </location>
</feature>
<reference evidence="9" key="2">
    <citation type="submission" date="2019-02" db="EMBL/GenBank/DDBJ databases">
        <title>Opniocepnalus argus Var Kimnra genome.</title>
        <authorList>
            <person name="Zhou C."/>
            <person name="Xiao S."/>
        </authorList>
    </citation>
    <scope>NUCLEOTIDE SEQUENCE [LARGE SCALE GENOMIC DNA]</scope>
</reference>
<dbReference type="InterPro" id="IPR053986">
    <property type="entry name" value="GPR128_GAIN_subdom_B"/>
</dbReference>
<dbReference type="GO" id="GO:0004930">
    <property type="term" value="F:G protein-coupled receptor activity"/>
    <property type="evidence" value="ECO:0007669"/>
    <property type="project" value="InterPro"/>
</dbReference>
<keyword evidence="3 6" id="KW-1133">Transmembrane helix</keyword>
<evidence type="ECO:0000256" key="2">
    <source>
        <dbReference type="ARBA" id="ARBA00022692"/>
    </source>
</evidence>
<dbReference type="PRINTS" id="PR00249">
    <property type="entry name" value="GPCRSECRETIN"/>
</dbReference>
<feature type="domain" description="G-protein coupled receptors family 2 profile 2" evidence="7">
    <location>
        <begin position="648"/>
        <end position="944"/>
    </location>
</feature>
<keyword evidence="4 6" id="KW-0472">Membrane</keyword>
<dbReference type="InterPro" id="IPR053066">
    <property type="entry name" value="ADGR_G7"/>
</dbReference>
<dbReference type="PANTHER" id="PTHR47767:SF1">
    <property type="entry name" value="ADHESION G PROTEIN-COUPLED RECEPTOR G7"/>
    <property type="match status" value="1"/>
</dbReference>
<evidence type="ECO:0000256" key="5">
    <source>
        <dbReference type="SAM" id="MobiDB-lite"/>
    </source>
</evidence>
<feature type="transmembrane region" description="Helical" evidence="6">
    <location>
        <begin position="747"/>
        <end position="769"/>
    </location>
</feature>
<feature type="transmembrane region" description="Helical" evidence="6">
    <location>
        <begin position="647"/>
        <end position="668"/>
    </location>
</feature>
<name>A0A6G1PE23_CHAAH</name>
<sequence length="998" mass="107180">MFFTAAPLASSTTGSQSTTTSSSSNITNPVTTTTAVTAPALSTTTFTTAHVSFTTTLSALSTAPEGTAVTLEDTHPTTVQEGTTIAPESTNTNTLPNDTSVTPEMTNTTPIPDGTTVTPESTNATAVPEGTTVTPESTNTTMIPDGTSVTPGSTITTMIPDVTTVTPESTNATKIPDATTVIPESTNTTMTPDGTSVIPESTNTTKIPDATSVTPESTITTMIPDGTTVTTESTNATKIPDATTVIPESTNTTMIPDGTSVIPESTNTTMIPDGTSVTPESTNTTKIPDATSVTPESTITTMIPDGTTVTPESTNATAVPDVTPVTPETNFCKADKLDGFQFPSTPVGWFAYSTEICPKGTSNAGKPQASTRCSTKNGSPSFDCPLQNLQCDQTLSDIQQNLTSAADLETLASSTQILTSRPEELTAENVTAAAQIVNTLLLSPNATESVRVAAVATVSQLLNASVPDNTEENDATVGLTLTLDQLSVNLSSSLNASQSQVVQPNLVVQSAQIPAVDTQGVQFTSLTGTSGSFVANRIQLNTNASKAVVENGFIADALIYIRFPAVFLCSVSEKAAGSRQQPSNISLGFVLYQNDRFFRSSLYRSRRTSVRVLSASVRGQERSVVPQHVEMMFRPTSIREKYEYAEALGVISIVGLSISIVGLIITIIHHIKIKFWRKSHKHQDMNAKLTLLCIYVSLLAFIITFLSGVNNPRRQDDAQAEIGEANIIPGSDEHVDPDRGSCSAVAALLHFFLLATFMWNSVYGTQLLLLIQTMHRSLSSYWTLVSFAVGWGVPAVVMVITLATTYSVENPLGYRQEELWVQHPVDHCWLAALTKDKQFHFGKPMFWGFLLPIGLILIYNMVLLVLVSVTTCRTDPKLTSTRQRSLKKKFLTSFSLAVILGLSWTLGYLVLASTGHLHLVFSILFCLCTTTQGFQIFILFTARTPSFRAAVSRFFHHVSSVNIPLRTTRYSFTNCSGDTSRGTESYRDLRDQYTSKNL</sequence>
<keyword evidence="9" id="KW-1185">Reference proteome</keyword>
<evidence type="ECO:0000256" key="4">
    <source>
        <dbReference type="ARBA" id="ARBA00023136"/>
    </source>
</evidence>
<dbReference type="Pfam" id="PF22259">
    <property type="entry name" value="GPR128_GAIN_subdomA"/>
    <property type="match status" value="1"/>
</dbReference>
<evidence type="ECO:0000313" key="8">
    <source>
        <dbReference type="EMBL" id="KAF3688268.1"/>
    </source>
</evidence>
<dbReference type="AlphaFoldDB" id="A0A6G1PE23"/>
<dbReference type="GO" id="GO:0007166">
    <property type="term" value="P:cell surface receptor signaling pathway"/>
    <property type="evidence" value="ECO:0007669"/>
    <property type="project" value="InterPro"/>
</dbReference>
<evidence type="ECO:0000256" key="1">
    <source>
        <dbReference type="ARBA" id="ARBA00004141"/>
    </source>
</evidence>